<dbReference type="Pfam" id="PF03788">
    <property type="entry name" value="LrgA"/>
    <property type="match status" value="1"/>
</dbReference>
<dbReference type="PANTHER" id="PTHR33931:SF2">
    <property type="entry name" value="HOLIN-LIKE PROTEIN CIDA"/>
    <property type="match status" value="1"/>
</dbReference>
<reference evidence="7 8" key="1">
    <citation type="submission" date="2021-02" db="EMBL/GenBank/DDBJ databases">
        <title>Bacillus sp. RD4P76, an endophyte from a halophyte.</title>
        <authorList>
            <person name="Sun J.-Q."/>
        </authorList>
    </citation>
    <scope>NUCLEOTIDE SEQUENCE [LARGE SCALE GENOMIC DNA]</scope>
    <source>
        <strain evidence="7 8">RD4P76</strain>
    </source>
</reference>
<feature type="transmembrane region" description="Helical" evidence="6">
    <location>
        <begin position="30"/>
        <end position="48"/>
    </location>
</feature>
<keyword evidence="2" id="KW-1003">Cell membrane</keyword>
<evidence type="ECO:0000256" key="5">
    <source>
        <dbReference type="ARBA" id="ARBA00023136"/>
    </source>
</evidence>
<organism evidence="7 8">
    <name type="scientific">Bacillus suaedaesalsae</name>
    <dbReference type="NCBI Taxonomy" id="2810349"/>
    <lineage>
        <taxon>Bacteria</taxon>
        <taxon>Bacillati</taxon>
        <taxon>Bacillota</taxon>
        <taxon>Bacilli</taxon>
        <taxon>Bacillales</taxon>
        <taxon>Bacillaceae</taxon>
        <taxon>Bacillus</taxon>
    </lineage>
</organism>
<keyword evidence="5 6" id="KW-0472">Membrane</keyword>
<name>A0ABS2DD55_9BACI</name>
<evidence type="ECO:0000256" key="4">
    <source>
        <dbReference type="ARBA" id="ARBA00022989"/>
    </source>
</evidence>
<feature type="transmembrane region" description="Helical" evidence="6">
    <location>
        <begin position="90"/>
        <end position="109"/>
    </location>
</feature>
<evidence type="ECO:0000256" key="1">
    <source>
        <dbReference type="ARBA" id="ARBA00004651"/>
    </source>
</evidence>
<dbReference type="PANTHER" id="PTHR33931">
    <property type="entry name" value="HOLIN-LIKE PROTEIN CIDA-RELATED"/>
    <property type="match status" value="1"/>
</dbReference>
<feature type="transmembrane region" description="Helical" evidence="6">
    <location>
        <begin position="7"/>
        <end position="24"/>
    </location>
</feature>
<sequence>MKQLLHIMIQIGFLFLFYAVGMFIQKITHIPIPGSILGMIILFLVLLTKKVPSKWLETGANTLLSHLQLFFVPVTVGIIEYLSYFFGKGVISLVVVLLSTAIVLVTTGWSTQYILTKKEEDLSA</sequence>
<proteinExistence type="predicted"/>
<dbReference type="InterPro" id="IPR005538">
    <property type="entry name" value="LrgA/CidA"/>
</dbReference>
<evidence type="ECO:0000313" key="7">
    <source>
        <dbReference type="EMBL" id="MBM6616388.1"/>
    </source>
</evidence>
<comment type="caution">
    <text evidence="7">The sequence shown here is derived from an EMBL/GenBank/DDBJ whole genome shotgun (WGS) entry which is preliminary data.</text>
</comment>
<protein>
    <submittedName>
        <fullName evidence="7">CidA/LrgA family protein</fullName>
    </submittedName>
</protein>
<evidence type="ECO:0000256" key="3">
    <source>
        <dbReference type="ARBA" id="ARBA00022692"/>
    </source>
</evidence>
<dbReference type="Proteomes" id="UP001518925">
    <property type="component" value="Unassembled WGS sequence"/>
</dbReference>
<accession>A0ABS2DD55</accession>
<keyword evidence="8" id="KW-1185">Reference proteome</keyword>
<evidence type="ECO:0000313" key="8">
    <source>
        <dbReference type="Proteomes" id="UP001518925"/>
    </source>
</evidence>
<evidence type="ECO:0000256" key="2">
    <source>
        <dbReference type="ARBA" id="ARBA00022475"/>
    </source>
</evidence>
<feature type="transmembrane region" description="Helical" evidence="6">
    <location>
        <begin position="60"/>
        <end position="84"/>
    </location>
</feature>
<comment type="subcellular location">
    <subcellularLocation>
        <location evidence="1">Cell membrane</location>
        <topology evidence="1">Multi-pass membrane protein</topology>
    </subcellularLocation>
</comment>
<dbReference type="NCBIfam" id="NF002460">
    <property type="entry name" value="PRK01658.1"/>
    <property type="match status" value="1"/>
</dbReference>
<evidence type="ECO:0000256" key="6">
    <source>
        <dbReference type="SAM" id="Phobius"/>
    </source>
</evidence>
<keyword evidence="3 6" id="KW-0812">Transmembrane</keyword>
<dbReference type="EMBL" id="JAFELM010000012">
    <property type="protein sequence ID" value="MBM6616388.1"/>
    <property type="molecule type" value="Genomic_DNA"/>
</dbReference>
<keyword evidence="4 6" id="KW-1133">Transmembrane helix</keyword>
<gene>
    <name evidence="7" type="ORF">JR050_01665</name>
</gene>